<feature type="transmembrane region" description="Helical" evidence="11">
    <location>
        <begin position="153"/>
        <end position="173"/>
    </location>
</feature>
<name>A0A803KF41_XENTR</name>
<reference evidence="15" key="1">
    <citation type="journal article" date="2010" name="Science">
        <title>The genome of the Western clawed frog Xenopus tropicalis.</title>
        <authorList>
            <person name="Hellsten U."/>
            <person name="Harland R.M."/>
            <person name="Gilchrist M.J."/>
            <person name="Hendrix D."/>
            <person name="Jurka J."/>
            <person name="Kapitonov V."/>
            <person name="Ovcharenko I."/>
            <person name="Putnam N.H."/>
            <person name="Shu S."/>
            <person name="Taher L."/>
            <person name="Blitz I.L."/>
            <person name="Blumberg B."/>
            <person name="Dichmann D.S."/>
            <person name="Dubchak I."/>
            <person name="Amaya E."/>
            <person name="Detter J.C."/>
            <person name="Fletcher R."/>
            <person name="Gerhard D.S."/>
            <person name="Goodstein D."/>
            <person name="Graves T."/>
            <person name="Grigoriev I.V."/>
            <person name="Grimwood J."/>
            <person name="Kawashima T."/>
            <person name="Lindquist E."/>
            <person name="Lucas S.M."/>
            <person name="Mead P.E."/>
            <person name="Mitros T."/>
            <person name="Ogino H."/>
            <person name="Ohta Y."/>
            <person name="Poliakov A.V."/>
            <person name="Pollet N."/>
            <person name="Robert J."/>
            <person name="Salamov A."/>
            <person name="Sater A.K."/>
            <person name="Schmutz J."/>
            <person name="Terry A."/>
            <person name="Vize P.D."/>
            <person name="Warren W.C."/>
            <person name="Wells D."/>
            <person name="Wills A."/>
            <person name="Wilson R.K."/>
            <person name="Zimmerman L.B."/>
            <person name="Zorn A.M."/>
            <person name="Grainger R."/>
            <person name="Grammer T."/>
            <person name="Khokha M.K."/>
            <person name="Richardson P.M."/>
            <person name="Rokhsar D.S."/>
        </authorList>
    </citation>
    <scope>NUCLEOTIDE SEQUENCE [LARGE SCALE GENOMIC DNA]</scope>
    <source>
        <strain evidence="15">Nigerian</strain>
    </source>
</reference>
<evidence type="ECO:0000256" key="5">
    <source>
        <dbReference type="ARBA" id="ARBA00022729"/>
    </source>
</evidence>
<dbReference type="PROSITE" id="PS51257">
    <property type="entry name" value="PROKAR_LIPOPROTEIN"/>
    <property type="match status" value="1"/>
</dbReference>
<dbReference type="Ensembl" id="ENSXETT00000108243">
    <property type="protein sequence ID" value="ENSXETP00000118887"/>
    <property type="gene ID" value="ENSXETG00000043631"/>
</dbReference>
<gene>
    <name evidence="15" type="primary">LOC116410486</name>
</gene>
<dbReference type="GO" id="GO:0007596">
    <property type="term" value="P:blood coagulation"/>
    <property type="evidence" value="ECO:0007669"/>
    <property type="project" value="UniProtKB-KW"/>
</dbReference>
<evidence type="ECO:0000256" key="1">
    <source>
        <dbReference type="ARBA" id="ARBA00004479"/>
    </source>
</evidence>
<dbReference type="InterPro" id="IPR000483">
    <property type="entry name" value="Cys-rich_flank_reg_C"/>
</dbReference>
<dbReference type="GO" id="GO:0016020">
    <property type="term" value="C:membrane"/>
    <property type="evidence" value="ECO:0007669"/>
    <property type="project" value="UniProtKB-SubCell"/>
</dbReference>
<dbReference type="Ensembl" id="ENSXETT00000115645">
    <property type="protein sequence ID" value="ENSXETP00000109634"/>
    <property type="gene ID" value="ENSXETG00000043631"/>
</dbReference>
<evidence type="ECO:0000256" key="9">
    <source>
        <dbReference type="ARBA" id="ARBA00023136"/>
    </source>
</evidence>
<keyword evidence="7 11" id="KW-1133">Transmembrane helix</keyword>
<evidence type="ECO:0000256" key="4">
    <source>
        <dbReference type="ARBA" id="ARBA00022696"/>
    </source>
</evidence>
<dbReference type="InterPro" id="IPR052313">
    <property type="entry name" value="GPIb-IX-V_Complex"/>
</dbReference>
<evidence type="ECO:0000256" key="8">
    <source>
        <dbReference type="ARBA" id="ARBA00023084"/>
    </source>
</evidence>
<evidence type="ECO:0000313" key="15">
    <source>
        <dbReference type="Ensembl" id="ENSXETP00000118887"/>
    </source>
</evidence>
<accession>A0A803KF41</accession>
<evidence type="ECO:0000256" key="6">
    <source>
        <dbReference type="ARBA" id="ARBA00022889"/>
    </source>
</evidence>
<keyword evidence="10" id="KW-1015">Disulfide bond</keyword>
<dbReference type="InParanoid" id="A0A803KF41"/>
<evidence type="ECO:0000256" key="2">
    <source>
        <dbReference type="ARBA" id="ARBA00022614"/>
    </source>
</evidence>
<dbReference type="InterPro" id="IPR032675">
    <property type="entry name" value="LRR_dom_sf"/>
</dbReference>
<dbReference type="PANTHER" id="PTHR22650:SF9">
    <property type="entry name" value="LRRCT DOMAIN-CONTAINING PROTEIN"/>
    <property type="match status" value="1"/>
</dbReference>
<dbReference type="Pfam" id="PF01462">
    <property type="entry name" value="LRRNT"/>
    <property type="match status" value="1"/>
</dbReference>
<evidence type="ECO:0000256" key="10">
    <source>
        <dbReference type="ARBA" id="ARBA00023157"/>
    </source>
</evidence>
<comment type="subcellular location">
    <subcellularLocation>
        <location evidence="1">Membrane</location>
        <topology evidence="1">Single-pass type I membrane protein</topology>
    </subcellularLocation>
</comment>
<feature type="domain" description="LRRCT" evidence="14">
    <location>
        <begin position="90"/>
        <end position="139"/>
    </location>
</feature>
<evidence type="ECO:0000256" key="11">
    <source>
        <dbReference type="SAM" id="Phobius"/>
    </source>
</evidence>
<dbReference type="SUPFAM" id="SSF52058">
    <property type="entry name" value="L domain-like"/>
    <property type="match status" value="1"/>
</dbReference>
<feature type="signal peptide" evidence="12">
    <location>
        <begin position="1"/>
        <end position="22"/>
    </location>
</feature>
<keyword evidence="6" id="KW-0130">Cell adhesion</keyword>
<sequence length="211" mass="23465">MKMWFCPKVMLLGILLLGSCHGDNCPTECSCSTLALGKLIIDCSRRELQKVPALPVATQELYLQQNQLSTIPPGAFEHLNALRKVNLSHNPLHCDCTLRPLRSWLDTEGLDSGAVCLTPPALRGKPLALVAPGQMASCLGPLTLCSHFLVTDAFLFLFLLILLLLMFLCLRTFQGMKFRIRVNESEMRVRNNWSPVIGSLKRRFLASVKSS</sequence>
<dbReference type="GO" id="GO:0007155">
    <property type="term" value="P:cell adhesion"/>
    <property type="evidence" value="ECO:0007669"/>
    <property type="project" value="UniProtKB-KW"/>
</dbReference>
<evidence type="ECO:0000256" key="7">
    <source>
        <dbReference type="ARBA" id="ARBA00022989"/>
    </source>
</evidence>
<feature type="domain" description="LRRNT" evidence="13">
    <location>
        <begin position="24"/>
        <end position="60"/>
    </location>
</feature>
<evidence type="ECO:0000256" key="3">
    <source>
        <dbReference type="ARBA" id="ARBA00022692"/>
    </source>
</evidence>
<evidence type="ECO:0000259" key="13">
    <source>
        <dbReference type="SMART" id="SM00013"/>
    </source>
</evidence>
<dbReference type="SMART" id="SM00013">
    <property type="entry name" value="LRRNT"/>
    <property type="match status" value="1"/>
</dbReference>
<feature type="chain" id="PRO_5036219543" evidence="12">
    <location>
        <begin position="23"/>
        <end position="211"/>
    </location>
</feature>
<dbReference type="InterPro" id="IPR001611">
    <property type="entry name" value="Leu-rich_rpt"/>
</dbReference>
<evidence type="ECO:0000256" key="12">
    <source>
        <dbReference type="SAM" id="SignalP"/>
    </source>
</evidence>
<dbReference type="Gene3D" id="3.80.10.10">
    <property type="entry name" value="Ribonuclease Inhibitor"/>
    <property type="match status" value="1"/>
</dbReference>
<dbReference type="AlphaFoldDB" id="A0A803KF41"/>
<protein>
    <submittedName>
        <fullName evidence="15">Platelet glycoprotein IX-like</fullName>
    </submittedName>
</protein>
<keyword evidence="5 12" id="KW-0732">Signal</keyword>
<keyword evidence="3 11" id="KW-0812">Transmembrane</keyword>
<evidence type="ECO:0000259" key="14">
    <source>
        <dbReference type="SMART" id="SM00082"/>
    </source>
</evidence>
<dbReference type="Pfam" id="PF13855">
    <property type="entry name" value="LRR_8"/>
    <property type="match status" value="1"/>
</dbReference>
<dbReference type="InterPro" id="IPR000372">
    <property type="entry name" value="LRRNT"/>
</dbReference>
<keyword evidence="9 11" id="KW-0472">Membrane</keyword>
<organism evidence="15">
    <name type="scientific">Xenopus tropicalis</name>
    <name type="common">Western clawed frog</name>
    <name type="synonym">Silurana tropicalis</name>
    <dbReference type="NCBI Taxonomy" id="8364"/>
    <lineage>
        <taxon>Eukaryota</taxon>
        <taxon>Metazoa</taxon>
        <taxon>Chordata</taxon>
        <taxon>Craniata</taxon>
        <taxon>Vertebrata</taxon>
        <taxon>Euteleostomi</taxon>
        <taxon>Amphibia</taxon>
        <taxon>Batrachia</taxon>
        <taxon>Anura</taxon>
        <taxon>Pipoidea</taxon>
        <taxon>Pipidae</taxon>
        <taxon>Xenopodinae</taxon>
        <taxon>Xenopus</taxon>
        <taxon>Silurana</taxon>
    </lineage>
</organism>
<dbReference type="PANTHER" id="PTHR22650">
    <property type="entry name" value="GLYCOPROTEIN IB BETA"/>
    <property type="match status" value="1"/>
</dbReference>
<keyword evidence="8" id="KW-0094">Blood coagulation</keyword>
<keyword evidence="2" id="KW-0433">Leucine-rich repeat</keyword>
<dbReference type="GeneTree" id="ENSGT00530000064244"/>
<proteinExistence type="predicted"/>
<dbReference type="SMART" id="SM00082">
    <property type="entry name" value="LRRCT"/>
    <property type="match status" value="1"/>
</dbReference>
<keyword evidence="4" id="KW-0356">Hemostasis</keyword>
<reference evidence="15" key="2">
    <citation type="submission" date="2021-03" db="UniProtKB">
        <authorList>
            <consortium name="Ensembl"/>
        </authorList>
    </citation>
    <scope>IDENTIFICATION</scope>
</reference>